<feature type="domain" description="Helicase C-terminal" evidence="8">
    <location>
        <begin position="217"/>
        <end position="377"/>
    </location>
</feature>
<feature type="domain" description="DEAD-box RNA helicase Q" evidence="9">
    <location>
        <begin position="5"/>
        <end position="33"/>
    </location>
</feature>
<dbReference type="PROSITE" id="PS51195">
    <property type="entry name" value="Q_MOTIF"/>
    <property type="match status" value="1"/>
</dbReference>
<organism evidence="10 11">
    <name type="scientific">Paenibacillus lemnae</name>
    <dbReference type="NCBI Taxonomy" id="1330551"/>
    <lineage>
        <taxon>Bacteria</taxon>
        <taxon>Bacillati</taxon>
        <taxon>Bacillota</taxon>
        <taxon>Bacilli</taxon>
        <taxon>Bacillales</taxon>
        <taxon>Paenibacillaceae</taxon>
        <taxon>Paenibacillus</taxon>
    </lineage>
</organism>
<evidence type="ECO:0000313" key="10">
    <source>
        <dbReference type="EMBL" id="NMO95664.1"/>
    </source>
</evidence>
<evidence type="ECO:0000313" key="11">
    <source>
        <dbReference type="Proteomes" id="UP000565468"/>
    </source>
</evidence>
<feature type="region of interest" description="Disordered" evidence="6">
    <location>
        <begin position="375"/>
        <end position="476"/>
    </location>
</feature>
<dbReference type="Gene3D" id="3.40.50.300">
    <property type="entry name" value="P-loop containing nucleotide triphosphate hydrolases"/>
    <property type="match status" value="2"/>
</dbReference>
<evidence type="ECO:0000259" key="9">
    <source>
        <dbReference type="PROSITE" id="PS51195"/>
    </source>
</evidence>
<dbReference type="InterPro" id="IPR050547">
    <property type="entry name" value="DEAD_box_RNA_helicases"/>
</dbReference>
<dbReference type="SMART" id="SM00490">
    <property type="entry name" value="HELICc"/>
    <property type="match status" value="1"/>
</dbReference>
<dbReference type="InterPro" id="IPR014001">
    <property type="entry name" value="Helicase_ATP-bd"/>
</dbReference>
<evidence type="ECO:0000256" key="4">
    <source>
        <dbReference type="ARBA" id="ARBA00022840"/>
    </source>
</evidence>
<evidence type="ECO:0000256" key="2">
    <source>
        <dbReference type="ARBA" id="ARBA00022801"/>
    </source>
</evidence>
<proteinExistence type="predicted"/>
<evidence type="ECO:0000256" key="5">
    <source>
        <dbReference type="PROSITE-ProRule" id="PRU00552"/>
    </source>
</evidence>
<dbReference type="GO" id="GO:0005829">
    <property type="term" value="C:cytosol"/>
    <property type="evidence" value="ECO:0007669"/>
    <property type="project" value="TreeGrafter"/>
</dbReference>
<dbReference type="SUPFAM" id="SSF52540">
    <property type="entry name" value="P-loop containing nucleoside triphosphate hydrolases"/>
    <property type="match status" value="1"/>
</dbReference>
<dbReference type="GO" id="GO:0003724">
    <property type="term" value="F:RNA helicase activity"/>
    <property type="evidence" value="ECO:0007669"/>
    <property type="project" value="InterPro"/>
</dbReference>
<reference evidence="10 11" key="1">
    <citation type="submission" date="2020-04" db="EMBL/GenBank/DDBJ databases">
        <title>Paenibacillus algicola sp. nov., a novel marine bacterium producing alginate lyase.</title>
        <authorList>
            <person name="Huang H."/>
        </authorList>
    </citation>
    <scope>NUCLEOTIDE SEQUENCE [LARGE SCALE GENOMIC DNA]</scope>
    <source>
        <strain evidence="10 11">L7-75</strain>
    </source>
</reference>
<dbReference type="GO" id="GO:0005524">
    <property type="term" value="F:ATP binding"/>
    <property type="evidence" value="ECO:0007669"/>
    <property type="project" value="UniProtKB-KW"/>
</dbReference>
<dbReference type="PROSITE" id="PS51192">
    <property type="entry name" value="HELICASE_ATP_BIND_1"/>
    <property type="match status" value="1"/>
</dbReference>
<evidence type="ECO:0000256" key="1">
    <source>
        <dbReference type="ARBA" id="ARBA00022741"/>
    </source>
</evidence>
<dbReference type="SMART" id="SM00487">
    <property type="entry name" value="DEXDc"/>
    <property type="match status" value="1"/>
</dbReference>
<comment type="caution">
    <text evidence="10">The sequence shown here is derived from an EMBL/GenBank/DDBJ whole genome shotgun (WGS) entry which is preliminary data.</text>
</comment>
<keyword evidence="11" id="KW-1185">Reference proteome</keyword>
<protein>
    <submittedName>
        <fullName evidence="10">DEAD/DEAH box helicase</fullName>
    </submittedName>
</protein>
<dbReference type="PANTHER" id="PTHR47963">
    <property type="entry name" value="DEAD-BOX ATP-DEPENDENT RNA HELICASE 47, MITOCHONDRIAL"/>
    <property type="match status" value="1"/>
</dbReference>
<gene>
    <name evidence="10" type="ORF">HII30_07745</name>
</gene>
<dbReference type="CDD" id="cd18787">
    <property type="entry name" value="SF2_C_DEAD"/>
    <property type="match status" value="1"/>
</dbReference>
<keyword evidence="4" id="KW-0067">ATP-binding</keyword>
<sequence length="476" mass="52502">MTSELTFQRLGIAEDFAERLLEHGIQEPSPVQAEGIPHILEGKDVLATSQTGTGKTLAYLLPVLQGIDTAGKNVQKLILAPTQELAVQIVRESERYGEGRGIGVLGLIGGAAVKRQLEKLKQHPQLIVGTPGRIRELIEIRKLKMHEVSTIVVDEVDQVFNLGGAGDVDRILKSAKRDRQLVFLSATVSPQTAELVKREMDRPVEIGIDPELRTPASLEHIYFVAEERDRVDMLRRIVRHYKPQRAIVFVNQTEDLAEVEAKLNFIGLNSAALYGDADKMTRSRVMNAFREGRTQLLVASDVAARGLDIEGLEMIINYDPPIDSEHYTHRAGRTGRMGRSGIAITIVTDRQTFIMRKFNKELGISIEERAMFGGKVRTPRSERFPAGNKGTGGASKAQIAGKRPADNEAAGRTSSGRDSRNSDTGHSLGSRPSGGRKKTVKPAAKEQPQAPRQSDRHRDRKNKGAPKWLKDKSKGD</sequence>
<dbReference type="Pfam" id="PF00271">
    <property type="entry name" value="Helicase_C"/>
    <property type="match status" value="1"/>
</dbReference>
<dbReference type="InterPro" id="IPR027417">
    <property type="entry name" value="P-loop_NTPase"/>
</dbReference>
<dbReference type="PROSITE" id="PS51194">
    <property type="entry name" value="HELICASE_CTER"/>
    <property type="match status" value="1"/>
</dbReference>
<feature type="domain" description="Helicase ATP-binding" evidence="7">
    <location>
        <begin position="36"/>
        <end position="206"/>
    </location>
</feature>
<dbReference type="RefSeq" id="WP_169504444.1">
    <property type="nucleotide sequence ID" value="NZ_JABBPN010000005.1"/>
</dbReference>
<dbReference type="InterPro" id="IPR011545">
    <property type="entry name" value="DEAD/DEAH_box_helicase_dom"/>
</dbReference>
<dbReference type="Proteomes" id="UP000565468">
    <property type="component" value="Unassembled WGS sequence"/>
</dbReference>
<dbReference type="InterPro" id="IPR044742">
    <property type="entry name" value="DEAD/DEAH_RhlB"/>
</dbReference>
<keyword evidence="2" id="KW-0378">Hydrolase</keyword>
<dbReference type="Pfam" id="PF00270">
    <property type="entry name" value="DEAD"/>
    <property type="match status" value="1"/>
</dbReference>
<dbReference type="PANTHER" id="PTHR47963:SF7">
    <property type="entry name" value="ATP-DEPENDENT RNA HELICASE YFML-RELATED"/>
    <property type="match status" value="1"/>
</dbReference>
<evidence type="ECO:0000256" key="3">
    <source>
        <dbReference type="ARBA" id="ARBA00022806"/>
    </source>
</evidence>
<dbReference type="GO" id="GO:0016787">
    <property type="term" value="F:hydrolase activity"/>
    <property type="evidence" value="ECO:0007669"/>
    <property type="project" value="UniProtKB-KW"/>
</dbReference>
<dbReference type="EMBL" id="JABBPN010000005">
    <property type="protein sequence ID" value="NMO95664.1"/>
    <property type="molecule type" value="Genomic_DNA"/>
</dbReference>
<accession>A0A848M7Z6</accession>
<dbReference type="AlphaFoldDB" id="A0A848M7Z6"/>
<evidence type="ECO:0000256" key="6">
    <source>
        <dbReference type="SAM" id="MobiDB-lite"/>
    </source>
</evidence>
<keyword evidence="3 10" id="KW-0347">Helicase</keyword>
<dbReference type="CDD" id="cd00268">
    <property type="entry name" value="DEADc"/>
    <property type="match status" value="1"/>
</dbReference>
<dbReference type="InterPro" id="IPR001650">
    <property type="entry name" value="Helicase_C-like"/>
</dbReference>
<dbReference type="InterPro" id="IPR014014">
    <property type="entry name" value="RNA_helicase_DEAD_Q_motif"/>
</dbReference>
<evidence type="ECO:0000259" key="8">
    <source>
        <dbReference type="PROSITE" id="PS51194"/>
    </source>
</evidence>
<keyword evidence="1" id="KW-0547">Nucleotide-binding</keyword>
<dbReference type="GO" id="GO:0005840">
    <property type="term" value="C:ribosome"/>
    <property type="evidence" value="ECO:0007669"/>
    <property type="project" value="TreeGrafter"/>
</dbReference>
<dbReference type="GO" id="GO:0009409">
    <property type="term" value="P:response to cold"/>
    <property type="evidence" value="ECO:0007669"/>
    <property type="project" value="TreeGrafter"/>
</dbReference>
<evidence type="ECO:0000259" key="7">
    <source>
        <dbReference type="PROSITE" id="PS51192"/>
    </source>
</evidence>
<name>A0A848M7Z6_PAELE</name>
<dbReference type="GO" id="GO:0033592">
    <property type="term" value="F:RNA strand annealing activity"/>
    <property type="evidence" value="ECO:0007669"/>
    <property type="project" value="TreeGrafter"/>
</dbReference>
<feature type="short sequence motif" description="Q motif" evidence="5">
    <location>
        <begin position="5"/>
        <end position="33"/>
    </location>
</feature>